<evidence type="ECO:0000259" key="3">
    <source>
        <dbReference type="Pfam" id="PF00171"/>
    </source>
</evidence>
<dbReference type="AlphaFoldDB" id="A0A158EGF6"/>
<dbReference type="Pfam" id="PF00171">
    <property type="entry name" value="Aldedh"/>
    <property type="match status" value="1"/>
</dbReference>
<accession>A0A158EGF6</accession>
<dbReference type="PANTHER" id="PTHR43353:SF5">
    <property type="entry name" value="SUCCINATE-SEMIALDEHYDE DEHYDROGENASE, MITOCHONDRIAL"/>
    <property type="match status" value="1"/>
</dbReference>
<dbReference type="Gene3D" id="3.40.605.10">
    <property type="entry name" value="Aldehyde Dehydrogenase, Chain A, domain 1"/>
    <property type="match status" value="1"/>
</dbReference>
<protein>
    <submittedName>
        <fullName evidence="4">Succinate-semialdehyde dehydrogenase</fullName>
    </submittedName>
</protein>
<dbReference type="Proteomes" id="UP000071859">
    <property type="component" value="Unassembled WGS sequence"/>
</dbReference>
<keyword evidence="5" id="KW-1185">Reference proteome</keyword>
<dbReference type="FunFam" id="3.40.605.10:FF:000063">
    <property type="entry name" value="Succinate-semialdehyde dehydrogenase, mitochondrial"/>
    <property type="match status" value="1"/>
</dbReference>
<name>A0A158EGF6_9BURK</name>
<organism evidence="4 5">
    <name type="scientific">Caballeronia calidae</name>
    <dbReference type="NCBI Taxonomy" id="1777139"/>
    <lineage>
        <taxon>Bacteria</taxon>
        <taxon>Pseudomonadati</taxon>
        <taxon>Pseudomonadota</taxon>
        <taxon>Betaproteobacteria</taxon>
        <taxon>Burkholderiales</taxon>
        <taxon>Burkholderiaceae</taxon>
        <taxon>Caballeronia</taxon>
    </lineage>
</organism>
<dbReference type="GO" id="GO:0004777">
    <property type="term" value="F:succinate-semialdehyde dehydrogenase (NAD+) activity"/>
    <property type="evidence" value="ECO:0007669"/>
    <property type="project" value="TreeGrafter"/>
</dbReference>
<reference evidence="4" key="1">
    <citation type="submission" date="2016-01" db="EMBL/GenBank/DDBJ databases">
        <authorList>
            <person name="Peeters C."/>
        </authorList>
    </citation>
    <scope>NUCLEOTIDE SEQUENCE</scope>
    <source>
        <strain evidence="4">LMG 29321</strain>
    </source>
</reference>
<dbReference type="EMBL" id="FCOX02000096">
    <property type="protein sequence ID" value="SAL05971.1"/>
    <property type="molecule type" value="Genomic_DNA"/>
</dbReference>
<dbReference type="InterPro" id="IPR050740">
    <property type="entry name" value="Aldehyde_DH_Superfamily"/>
</dbReference>
<sequence length="172" mass="18920">MSLTNRLKDPTLLRHAAFINGEWQDAESGATFEVHDPSNGDLLGRVPRMGASETRRAIDAANAAWQGWRSKTAKERAVILRRWFDAIIENTDDLAWILTTEQGKPLAEAKGEIAYAASFIEWFAEEGKRVAGDTLATPVADKRLLVTKSLSVNYVNAQRHLAEGDDGSGKVV</sequence>
<comment type="similarity">
    <text evidence="1">Belongs to the aldehyde dehydrogenase family.</text>
</comment>
<dbReference type="InterPro" id="IPR015590">
    <property type="entry name" value="Aldehyde_DH_dom"/>
</dbReference>
<evidence type="ECO:0000256" key="1">
    <source>
        <dbReference type="ARBA" id="ARBA00009986"/>
    </source>
</evidence>
<proteinExistence type="inferred from homology"/>
<dbReference type="SUPFAM" id="SSF53720">
    <property type="entry name" value="ALDH-like"/>
    <property type="match status" value="1"/>
</dbReference>
<dbReference type="InterPro" id="IPR016162">
    <property type="entry name" value="Ald_DH_N"/>
</dbReference>
<evidence type="ECO:0000256" key="2">
    <source>
        <dbReference type="ARBA" id="ARBA00023002"/>
    </source>
</evidence>
<evidence type="ECO:0000313" key="4">
    <source>
        <dbReference type="EMBL" id="SAL05971.1"/>
    </source>
</evidence>
<dbReference type="PANTHER" id="PTHR43353">
    <property type="entry name" value="SUCCINATE-SEMIALDEHYDE DEHYDROGENASE, MITOCHONDRIAL"/>
    <property type="match status" value="1"/>
</dbReference>
<dbReference type="OrthoDB" id="6187633at2"/>
<comment type="caution">
    <text evidence="4">The sequence shown here is derived from an EMBL/GenBank/DDBJ whole genome shotgun (WGS) entry which is preliminary data.</text>
</comment>
<feature type="domain" description="Aldehyde dehydrogenase" evidence="3">
    <location>
        <begin position="23"/>
        <end position="146"/>
    </location>
</feature>
<gene>
    <name evidence="4" type="ORF">AWB78_07805</name>
</gene>
<dbReference type="GO" id="GO:0005829">
    <property type="term" value="C:cytosol"/>
    <property type="evidence" value="ECO:0007669"/>
    <property type="project" value="TreeGrafter"/>
</dbReference>
<evidence type="ECO:0000313" key="5">
    <source>
        <dbReference type="Proteomes" id="UP000071859"/>
    </source>
</evidence>
<dbReference type="GO" id="GO:0009450">
    <property type="term" value="P:gamma-aminobutyric acid catabolic process"/>
    <property type="evidence" value="ECO:0007669"/>
    <property type="project" value="TreeGrafter"/>
</dbReference>
<dbReference type="InterPro" id="IPR016161">
    <property type="entry name" value="Ald_DH/histidinol_DH"/>
</dbReference>
<keyword evidence="2" id="KW-0560">Oxidoreductase</keyword>